<feature type="binding site" evidence="8">
    <location>
        <begin position="199"/>
        <end position="200"/>
    </location>
    <ligand>
        <name>substrate</name>
    </ligand>
</feature>
<dbReference type="HAMAP" id="MF_00197">
    <property type="entry name" value="DAP_epimerase"/>
    <property type="match status" value="1"/>
</dbReference>
<evidence type="ECO:0000313" key="11">
    <source>
        <dbReference type="Proteomes" id="UP000000483"/>
    </source>
</evidence>
<evidence type="ECO:0000313" key="10">
    <source>
        <dbReference type="EMBL" id="AEB10309.1"/>
    </source>
</evidence>
<sequence length="273" mass="29753">MNRIPFWKMQGSGNDFVLIDHRRSFISDGERAGFARKVCAPKFGVGADGLIFLESSATVDFRWRFFNADGSEAEMCGNGGRCAARFAYLHGIAGEKMAFETLAGVIHAEVLDRRVKLELSPPHGLRLGLEIPLSAKTWTGHFINTGVPHVVLPLADLEAAPVTEVGRAIRFHSLFEPAGTNVNFIRRSGFRELQVRTYERGVEAETLACGTGSVAAALIASRLWGMASPVVVHPASGETLKIYFDAAGDIFRSVFLEGGAAVVFQGELWRDEL</sequence>
<keyword evidence="6 8" id="KW-0413">Isomerase</keyword>
<keyword evidence="5 8" id="KW-0457">Lysine biosynthesis</keyword>
<evidence type="ECO:0000256" key="1">
    <source>
        <dbReference type="ARBA" id="ARBA00005196"/>
    </source>
</evidence>
<dbReference type="RefSeq" id="WP_013707418.1">
    <property type="nucleotide sequence ID" value="NC_015388.1"/>
</dbReference>
<dbReference type="GO" id="GO:0009089">
    <property type="term" value="P:lysine biosynthetic process via diaminopimelate"/>
    <property type="evidence" value="ECO:0007669"/>
    <property type="project" value="UniProtKB-UniRule"/>
</dbReference>
<reference evidence="10 11" key="1">
    <citation type="journal article" date="2011" name="Stand. Genomic Sci.">
        <title>Complete genome sequence of the acetate-degrading sulfate reducer Desulfobacca acetoxidans type strain (ASRB2).</title>
        <authorList>
            <person name="Goker M."/>
            <person name="Teshima H."/>
            <person name="Lapidus A."/>
            <person name="Nolan M."/>
            <person name="Lucas S."/>
            <person name="Hammon N."/>
            <person name="Deshpande S."/>
            <person name="Cheng J.F."/>
            <person name="Tapia R."/>
            <person name="Han C."/>
            <person name="Goodwin L."/>
            <person name="Pitluck S."/>
            <person name="Huntemann M."/>
            <person name="Liolios K."/>
            <person name="Ivanova N."/>
            <person name="Pagani I."/>
            <person name="Mavromatis K."/>
            <person name="Ovchinikova G."/>
            <person name="Pati A."/>
            <person name="Chen A."/>
            <person name="Palaniappan K."/>
            <person name="Land M."/>
            <person name="Hauser L."/>
            <person name="Brambilla E.M."/>
            <person name="Rohde M."/>
            <person name="Spring S."/>
            <person name="Detter J.C."/>
            <person name="Woyke T."/>
            <person name="Bristow J."/>
            <person name="Eisen J.A."/>
            <person name="Markowitz V."/>
            <person name="Hugenholtz P."/>
            <person name="Kyrpides N.C."/>
            <person name="Klenk H.P."/>
        </authorList>
    </citation>
    <scope>NUCLEOTIDE SEQUENCE [LARGE SCALE GENOMIC DNA]</scope>
    <source>
        <strain evidence="11">ATCC 700848 / DSM 11109 / ASRB2</strain>
    </source>
</reference>
<dbReference type="Proteomes" id="UP000000483">
    <property type="component" value="Chromosome"/>
</dbReference>
<dbReference type="NCBIfam" id="TIGR00652">
    <property type="entry name" value="DapF"/>
    <property type="match status" value="1"/>
</dbReference>
<evidence type="ECO:0000256" key="9">
    <source>
        <dbReference type="PROSITE-ProRule" id="PRU10125"/>
    </source>
</evidence>
<feature type="active site" description="Proton donor" evidence="8">
    <location>
        <position position="76"/>
    </location>
</feature>
<protein>
    <recommendedName>
        <fullName evidence="3 8">Diaminopimelate epimerase</fullName>
        <shortName evidence="8">DAP epimerase</shortName>
        <ecNumber evidence="3 8">5.1.1.7</ecNumber>
    </recommendedName>
    <alternativeName>
        <fullName evidence="8">PLP-independent amino acid racemase</fullName>
    </alternativeName>
</protein>
<dbReference type="EC" id="5.1.1.7" evidence="3 8"/>
<reference evidence="11" key="2">
    <citation type="submission" date="2011-03" db="EMBL/GenBank/DDBJ databases">
        <title>The complete genome of Desulfobacca acetoxidans DSM 11109.</title>
        <authorList>
            <consortium name="US DOE Joint Genome Institute (JGI-PGF)"/>
            <person name="Lucas S."/>
            <person name="Copeland A."/>
            <person name="Lapidus A."/>
            <person name="Bruce D."/>
            <person name="Goodwin L."/>
            <person name="Pitluck S."/>
            <person name="Peters L."/>
            <person name="Kyrpides N."/>
            <person name="Mavromatis K."/>
            <person name="Ivanova N."/>
            <person name="Ovchinnikova G."/>
            <person name="Teshima H."/>
            <person name="Detter J.C."/>
            <person name="Han C."/>
            <person name="Land M."/>
            <person name="Hauser L."/>
            <person name="Markowitz V."/>
            <person name="Cheng J.-F."/>
            <person name="Hugenholtz P."/>
            <person name="Woyke T."/>
            <person name="Wu D."/>
            <person name="Spring S."/>
            <person name="Schueler E."/>
            <person name="Brambilla E."/>
            <person name="Klenk H.-P."/>
            <person name="Eisen J.A."/>
        </authorList>
    </citation>
    <scope>NUCLEOTIDE SEQUENCE [LARGE SCALE GENOMIC DNA]</scope>
    <source>
        <strain evidence="11">ATCC 700848 / DSM 11109 / ASRB2</strain>
    </source>
</reference>
<feature type="binding site" evidence="8">
    <location>
        <position position="181"/>
    </location>
    <ligand>
        <name>substrate</name>
    </ligand>
</feature>
<dbReference type="PROSITE" id="PS01326">
    <property type="entry name" value="DAP_EPIMERASE"/>
    <property type="match status" value="1"/>
</dbReference>
<dbReference type="UniPathway" id="UPA00034">
    <property type="reaction ID" value="UER00025"/>
</dbReference>
<feature type="site" description="Could be important to modulate the pK values of the two catalytic cysteine residues" evidence="8">
    <location>
        <position position="199"/>
    </location>
</feature>
<dbReference type="Pfam" id="PF01678">
    <property type="entry name" value="DAP_epimerase"/>
    <property type="match status" value="2"/>
</dbReference>
<comment type="catalytic activity">
    <reaction evidence="7 8">
        <text>(2S,6S)-2,6-diaminopimelate = meso-2,6-diaminopimelate</text>
        <dbReference type="Rhea" id="RHEA:15393"/>
        <dbReference type="ChEBI" id="CHEBI:57609"/>
        <dbReference type="ChEBI" id="CHEBI:57791"/>
        <dbReference type="EC" id="5.1.1.7"/>
    </reaction>
</comment>
<dbReference type="PANTHER" id="PTHR31689:SF0">
    <property type="entry name" value="DIAMINOPIMELATE EPIMERASE"/>
    <property type="match status" value="1"/>
</dbReference>
<dbReference type="STRING" id="880072.Desac_2488"/>
<dbReference type="PANTHER" id="PTHR31689">
    <property type="entry name" value="DIAMINOPIMELATE EPIMERASE, CHLOROPLASTIC"/>
    <property type="match status" value="1"/>
</dbReference>
<comment type="caution">
    <text evidence="8">Lacks conserved residue(s) required for the propagation of feature annotation.</text>
</comment>
<keyword evidence="4 8" id="KW-0028">Amino-acid biosynthesis</keyword>
<evidence type="ECO:0000256" key="2">
    <source>
        <dbReference type="ARBA" id="ARBA00010219"/>
    </source>
</evidence>
<evidence type="ECO:0000256" key="5">
    <source>
        <dbReference type="ARBA" id="ARBA00023154"/>
    </source>
</evidence>
<evidence type="ECO:0000256" key="7">
    <source>
        <dbReference type="ARBA" id="ARBA00051712"/>
    </source>
</evidence>
<gene>
    <name evidence="8" type="primary">dapF</name>
    <name evidence="10" type="ordered locus">Desac_2488</name>
</gene>
<dbReference type="KEGG" id="dao:Desac_2488"/>
<dbReference type="OrthoDB" id="9805408at2"/>
<feature type="site" description="Could be important to modulate the pK values of the two catalytic cysteine residues" evidence="8">
    <location>
        <position position="149"/>
    </location>
</feature>
<dbReference type="GO" id="GO:0005829">
    <property type="term" value="C:cytosol"/>
    <property type="evidence" value="ECO:0007669"/>
    <property type="project" value="TreeGrafter"/>
</dbReference>
<dbReference type="Gene3D" id="3.10.310.10">
    <property type="entry name" value="Diaminopimelate Epimerase, Chain A, domain 1"/>
    <property type="match status" value="2"/>
</dbReference>
<dbReference type="SUPFAM" id="SSF54506">
    <property type="entry name" value="Diaminopimelate epimerase-like"/>
    <property type="match status" value="2"/>
</dbReference>
<dbReference type="AlphaFoldDB" id="F2NDN3"/>
<dbReference type="InterPro" id="IPR001653">
    <property type="entry name" value="DAP_epimerase_DapF"/>
</dbReference>
<evidence type="ECO:0000256" key="4">
    <source>
        <dbReference type="ARBA" id="ARBA00022605"/>
    </source>
</evidence>
<dbReference type="EMBL" id="CP002629">
    <property type="protein sequence ID" value="AEB10309.1"/>
    <property type="molecule type" value="Genomic_DNA"/>
</dbReference>
<feature type="binding site" evidence="8">
    <location>
        <position position="67"/>
    </location>
    <ligand>
        <name>substrate</name>
    </ligand>
</feature>
<dbReference type="GO" id="GO:0008837">
    <property type="term" value="F:diaminopimelate epimerase activity"/>
    <property type="evidence" value="ECO:0007669"/>
    <property type="project" value="UniProtKB-UniRule"/>
</dbReference>
<keyword evidence="11" id="KW-1185">Reference proteome</keyword>
<dbReference type="HOGENOM" id="CLU_053306_3_2_7"/>
<comment type="function">
    <text evidence="8">Catalyzes the stereoinversion of LL-2,6-diaminopimelate (L,L-DAP) to meso-diaminopimelate (meso-DAP), a precursor of L-lysine and an essential component of the bacterial peptidoglycan.</text>
</comment>
<comment type="similarity">
    <text evidence="2 8">Belongs to the diaminopimelate epimerase family.</text>
</comment>
<feature type="binding site" evidence="8">
    <location>
        <begin position="210"/>
        <end position="211"/>
    </location>
    <ligand>
        <name>substrate</name>
    </ligand>
</feature>
<feature type="binding site" evidence="8">
    <location>
        <position position="14"/>
    </location>
    <ligand>
        <name>substrate</name>
    </ligand>
</feature>
<comment type="pathway">
    <text evidence="1 8">Amino-acid biosynthesis; L-lysine biosynthesis via DAP pathway; DL-2,6-diaminopimelate from LL-2,6-diaminopimelate: step 1/1.</text>
</comment>
<proteinExistence type="inferred from homology"/>
<comment type="subcellular location">
    <subcellularLocation>
        <location evidence="8">Cytoplasm</location>
    </subcellularLocation>
</comment>
<evidence type="ECO:0000256" key="6">
    <source>
        <dbReference type="ARBA" id="ARBA00023235"/>
    </source>
</evidence>
<organism evidence="10 11">
    <name type="scientific">Desulfobacca acetoxidans (strain ATCC 700848 / DSM 11109 / ASRB2)</name>
    <dbReference type="NCBI Taxonomy" id="880072"/>
    <lineage>
        <taxon>Bacteria</taxon>
        <taxon>Pseudomonadati</taxon>
        <taxon>Thermodesulfobacteriota</taxon>
        <taxon>Desulfobaccia</taxon>
        <taxon>Desulfobaccales</taxon>
        <taxon>Desulfobaccaceae</taxon>
        <taxon>Desulfobacca</taxon>
    </lineage>
</organism>
<feature type="binding site" evidence="8">
    <location>
        <begin position="77"/>
        <end position="78"/>
    </location>
    <ligand>
        <name>substrate</name>
    </ligand>
</feature>
<name>F2NDN3_DESAR</name>
<comment type="subunit">
    <text evidence="8">Homodimer.</text>
</comment>
<evidence type="ECO:0000256" key="3">
    <source>
        <dbReference type="ARBA" id="ARBA00013080"/>
    </source>
</evidence>
<feature type="active site" evidence="9">
    <location>
        <position position="76"/>
    </location>
</feature>
<feature type="active site" description="Proton acceptor" evidence="8">
    <location>
        <position position="209"/>
    </location>
</feature>
<keyword evidence="8" id="KW-0963">Cytoplasm</keyword>
<evidence type="ECO:0000256" key="8">
    <source>
        <dbReference type="HAMAP-Rule" id="MF_00197"/>
    </source>
</evidence>
<accession>F2NDN3</accession>
<dbReference type="InterPro" id="IPR018510">
    <property type="entry name" value="DAP_epimerase_AS"/>
</dbReference>
<dbReference type="eggNOG" id="COG0253">
    <property type="taxonomic scope" value="Bacteria"/>
</dbReference>